<dbReference type="Proteomes" id="UP001383192">
    <property type="component" value="Unassembled WGS sequence"/>
</dbReference>
<organism evidence="1 2">
    <name type="scientific">Paramarasmius palmivorus</name>
    <dbReference type="NCBI Taxonomy" id="297713"/>
    <lineage>
        <taxon>Eukaryota</taxon>
        <taxon>Fungi</taxon>
        <taxon>Dikarya</taxon>
        <taxon>Basidiomycota</taxon>
        <taxon>Agaricomycotina</taxon>
        <taxon>Agaricomycetes</taxon>
        <taxon>Agaricomycetidae</taxon>
        <taxon>Agaricales</taxon>
        <taxon>Marasmiineae</taxon>
        <taxon>Marasmiaceae</taxon>
        <taxon>Paramarasmius</taxon>
    </lineage>
</organism>
<protein>
    <recommendedName>
        <fullName evidence="3">Transposase</fullName>
    </recommendedName>
</protein>
<comment type="caution">
    <text evidence="1">The sequence shown here is derived from an EMBL/GenBank/DDBJ whole genome shotgun (WGS) entry which is preliminary data.</text>
</comment>
<evidence type="ECO:0008006" key="3">
    <source>
        <dbReference type="Google" id="ProtNLM"/>
    </source>
</evidence>
<name>A0AAW0DDL8_9AGAR</name>
<gene>
    <name evidence="1" type="ORF">VNI00_005564</name>
</gene>
<accession>A0AAW0DDL8</accession>
<sequence>MARLNFDWFRAFRPNQHHVFDVLHFVKAAFKSYILEKLDERDCFNKEAYRFHDSTPSFAALASQSASLSNSSSALFDMDQPSAKSSHGMRFKELDPKVLHEERVKHGLKPWEEESAS</sequence>
<evidence type="ECO:0000313" key="2">
    <source>
        <dbReference type="Proteomes" id="UP001383192"/>
    </source>
</evidence>
<evidence type="ECO:0000313" key="1">
    <source>
        <dbReference type="EMBL" id="KAK7049533.1"/>
    </source>
</evidence>
<proteinExistence type="predicted"/>
<keyword evidence="2" id="KW-1185">Reference proteome</keyword>
<dbReference type="EMBL" id="JAYKXP010000016">
    <property type="protein sequence ID" value="KAK7049533.1"/>
    <property type="molecule type" value="Genomic_DNA"/>
</dbReference>
<reference evidence="1 2" key="1">
    <citation type="submission" date="2024-01" db="EMBL/GenBank/DDBJ databases">
        <title>A draft genome for a cacao thread blight-causing isolate of Paramarasmius palmivorus.</title>
        <authorList>
            <person name="Baruah I.K."/>
            <person name="Bukari Y."/>
            <person name="Amoako-Attah I."/>
            <person name="Meinhardt L.W."/>
            <person name="Bailey B.A."/>
            <person name="Cohen S.P."/>
        </authorList>
    </citation>
    <scope>NUCLEOTIDE SEQUENCE [LARGE SCALE GENOMIC DNA]</scope>
    <source>
        <strain evidence="1 2">GH-12</strain>
    </source>
</reference>
<dbReference type="AlphaFoldDB" id="A0AAW0DDL8"/>